<name>A0ABX5B3M8_9SPIR</name>
<reference evidence="2 3" key="1">
    <citation type="submission" date="2014-04" db="EMBL/GenBank/DDBJ databases">
        <title>Whole genome sequence of 'Brachyspira hampsonii' D13-03603F2.</title>
        <authorList>
            <person name="Patterson A.H."/>
            <person name="Chaban B."/>
            <person name="Fernando C."/>
            <person name="Harding J.C."/>
            <person name="Hill J.E."/>
        </authorList>
    </citation>
    <scope>NUCLEOTIDE SEQUENCE [LARGE SCALE GENOMIC DNA]</scope>
    <source>
        <strain evidence="2 3">D13-03603F2</strain>
    </source>
</reference>
<evidence type="ECO:0000313" key="3">
    <source>
        <dbReference type="Proteomes" id="UP000238924"/>
    </source>
</evidence>
<evidence type="ECO:0000256" key="1">
    <source>
        <dbReference type="SAM" id="Phobius"/>
    </source>
</evidence>
<keyword evidence="1" id="KW-1133">Transmembrane helix</keyword>
<gene>
    <name evidence="2" type="ORF">DJ52_12405</name>
</gene>
<keyword evidence="3" id="KW-1185">Reference proteome</keyword>
<proteinExistence type="predicted"/>
<keyword evidence="1" id="KW-0812">Transmembrane</keyword>
<comment type="caution">
    <text evidence="2">The sequence shown here is derived from an EMBL/GenBank/DDBJ whole genome shotgun (WGS) entry which is preliminary data.</text>
</comment>
<dbReference type="RefSeq" id="WP_020003446.1">
    <property type="nucleotide sequence ID" value="NZ_JJMJ01000224.1"/>
</dbReference>
<feature type="transmembrane region" description="Helical" evidence="1">
    <location>
        <begin position="544"/>
        <end position="569"/>
    </location>
</feature>
<accession>A0ABX5B3M8</accession>
<feature type="transmembrane region" description="Helical" evidence="1">
    <location>
        <begin position="575"/>
        <end position="595"/>
    </location>
</feature>
<sequence>MSNITAGVLIKLKDQFSSGIDKASNKVNSFQSKMQGAFSAIGAYSAKIDGILNSTASNLATLGVSIGVGATINKMIAFEDRINKIGTVAKMNAKDIETAKRQMEGLSEAIYKAAMQSDVKIDANEIIDAMDQIMEKTGDMDFARANIDNIAKSIRAFNATGTDIGSLLSEFSKLGYTSEETSKLLDELYSQGNKGAFVAKDFASLGASIISAYSVIGTAPEDIKNVGASMQVLRQAVGSSDEAVTRLEAVMSELANPETQYALEQLGASLGKDFSVTDSNGKMKDLNTIMMQIVNAQKELGNGWGALRENKVFGSDMVYEALNAYKNYGSSLEKYLDLEDAKGMRDKAAAENAKSLAANIQNLQTAFDSFANKNVAPYLEKVTGILNNFAKNPERFDAVFKVIAAGFGIFMTAKLVSGVANTISSINSLKNMAKGNISSTLQADSRHIQGTGTPIPVFVTNMGQFFSNGNNSNTFKAGQSSSNIPNINNGKMTWKSLGKTAGAGAMGAAVTAIPMAISGFMAANDPSLSKKEQNKMKGEAVGGAVGSIAGTAIGASAGAATSAAIGAAIGSVVPGLGTAIGALVGAGVGIAGGYLGSKLGGKIGESLTKEDTLEKTITANNIQNNNAQVEMKGAANIGVDIKLTDERTYYKATPYNNNIPNINIQTGNINEIRNMAY</sequence>
<organism evidence="2 3">
    <name type="scientific">Brachyspira murdochii</name>
    <dbReference type="NCBI Taxonomy" id="84378"/>
    <lineage>
        <taxon>Bacteria</taxon>
        <taxon>Pseudomonadati</taxon>
        <taxon>Spirochaetota</taxon>
        <taxon>Spirochaetia</taxon>
        <taxon>Brachyspirales</taxon>
        <taxon>Brachyspiraceae</taxon>
        <taxon>Brachyspira</taxon>
    </lineage>
</organism>
<dbReference type="Proteomes" id="UP000238924">
    <property type="component" value="Unassembled WGS sequence"/>
</dbReference>
<protein>
    <recommendedName>
        <fullName evidence="4">Phage tail tape measure protein, TP901 family</fullName>
    </recommendedName>
</protein>
<feature type="transmembrane region" description="Helical" evidence="1">
    <location>
        <begin position="501"/>
        <end position="523"/>
    </location>
</feature>
<keyword evidence="1" id="KW-0472">Membrane</keyword>
<evidence type="ECO:0008006" key="4">
    <source>
        <dbReference type="Google" id="ProtNLM"/>
    </source>
</evidence>
<evidence type="ECO:0000313" key="2">
    <source>
        <dbReference type="EMBL" id="PPS21222.1"/>
    </source>
</evidence>
<dbReference type="EMBL" id="JJMJ01000224">
    <property type="protein sequence ID" value="PPS21222.1"/>
    <property type="molecule type" value="Genomic_DNA"/>
</dbReference>